<keyword evidence="1" id="KW-1133">Transmembrane helix</keyword>
<protein>
    <submittedName>
        <fullName evidence="2">Anti-sigma F factor</fullName>
    </submittedName>
</protein>
<keyword evidence="3" id="KW-1185">Reference proteome</keyword>
<keyword evidence="1" id="KW-0472">Membrane</keyword>
<feature type="transmembrane region" description="Helical" evidence="1">
    <location>
        <begin position="159"/>
        <end position="179"/>
    </location>
</feature>
<organism evidence="2 3">
    <name type="scientific">Achromobacter aloeverae</name>
    <dbReference type="NCBI Taxonomy" id="1750518"/>
    <lineage>
        <taxon>Bacteria</taxon>
        <taxon>Pseudomonadati</taxon>
        <taxon>Pseudomonadota</taxon>
        <taxon>Betaproteobacteria</taxon>
        <taxon>Burkholderiales</taxon>
        <taxon>Alcaligenaceae</taxon>
        <taxon>Achromobacter</taxon>
    </lineage>
</organism>
<keyword evidence="1" id="KW-0812">Transmembrane</keyword>
<sequence length="213" mass="22503">MKTDDMISMLAAQVAPVDRGILARRYRGALALGGLGSILLMAMIYGIRPDIRAMLATPLFWARMAFPACTAAAALLAAARLSRPGMPVGRGWVLLAAPVVAVWGAAAVMLLAAPAQARLPMVLGVTWRTCPFNIALLSVPTFIAVFWAMKGLAPTRPRLAGATAGLLASATATVAYCLHCPEMGVAFWAVWYFTGMLLPTALGALLGPKLLRW</sequence>
<dbReference type="Proteomes" id="UP000290849">
    <property type="component" value="Unassembled WGS sequence"/>
</dbReference>
<proteinExistence type="predicted"/>
<accession>A0A4V1MSD7</accession>
<dbReference type="OrthoDB" id="8667360at2"/>
<dbReference type="InterPro" id="IPR009495">
    <property type="entry name" value="NrsF"/>
</dbReference>
<comment type="caution">
    <text evidence="2">The sequence shown here is derived from an EMBL/GenBank/DDBJ whole genome shotgun (WGS) entry which is preliminary data.</text>
</comment>
<feature type="transmembrane region" description="Helical" evidence="1">
    <location>
        <begin position="125"/>
        <end position="147"/>
    </location>
</feature>
<feature type="transmembrane region" description="Helical" evidence="1">
    <location>
        <begin position="91"/>
        <end position="113"/>
    </location>
</feature>
<dbReference type="RefSeq" id="WP_129149773.1">
    <property type="nucleotide sequence ID" value="NZ_JBHSDO010000013.1"/>
</dbReference>
<evidence type="ECO:0000313" key="2">
    <source>
        <dbReference type="EMBL" id="RXN91219.1"/>
    </source>
</evidence>
<evidence type="ECO:0000256" key="1">
    <source>
        <dbReference type="SAM" id="Phobius"/>
    </source>
</evidence>
<feature type="transmembrane region" description="Helical" evidence="1">
    <location>
        <begin position="29"/>
        <end position="47"/>
    </location>
</feature>
<feature type="transmembrane region" description="Helical" evidence="1">
    <location>
        <begin position="59"/>
        <end position="79"/>
    </location>
</feature>
<name>A0A4V1MSD7_9BURK</name>
<reference evidence="2 3" key="1">
    <citation type="journal article" date="2017" name="Int. J. Syst. Evol. Microbiol.">
        <title>Achromobacter aloeverae sp. nov., isolated from the root of Aloe vera (L.) Burm.f.</title>
        <authorList>
            <person name="Kuncharoen N."/>
            <person name="Muramatsu Y."/>
            <person name="Shibata C."/>
            <person name="Kamakura Y."/>
            <person name="Nakagawa Y."/>
            <person name="Tanasupawat S."/>
        </authorList>
    </citation>
    <scope>NUCLEOTIDE SEQUENCE [LARGE SCALE GENOMIC DNA]</scope>
    <source>
        <strain evidence="2 3">AVA-1</strain>
    </source>
</reference>
<feature type="transmembrane region" description="Helical" evidence="1">
    <location>
        <begin position="185"/>
        <end position="207"/>
    </location>
</feature>
<evidence type="ECO:0000313" key="3">
    <source>
        <dbReference type="Proteomes" id="UP000290849"/>
    </source>
</evidence>
<gene>
    <name evidence="2" type="ORF">C7R54_08550</name>
</gene>
<dbReference type="EMBL" id="PYAL01000002">
    <property type="protein sequence ID" value="RXN91219.1"/>
    <property type="molecule type" value="Genomic_DNA"/>
</dbReference>
<dbReference type="Pfam" id="PF06532">
    <property type="entry name" value="NrsF"/>
    <property type="match status" value="1"/>
</dbReference>
<dbReference type="AlphaFoldDB" id="A0A4V1MSD7"/>